<proteinExistence type="inferred from homology"/>
<evidence type="ECO:0000256" key="6">
    <source>
        <dbReference type="RuleBase" id="RU000356"/>
    </source>
</evidence>
<organism evidence="8 9">
    <name type="scientific">Seminavis robusta</name>
    <dbReference type="NCBI Taxonomy" id="568900"/>
    <lineage>
        <taxon>Eukaryota</taxon>
        <taxon>Sar</taxon>
        <taxon>Stramenopiles</taxon>
        <taxon>Ochrophyta</taxon>
        <taxon>Bacillariophyta</taxon>
        <taxon>Bacillariophyceae</taxon>
        <taxon>Bacillariophycidae</taxon>
        <taxon>Naviculales</taxon>
        <taxon>Naviculaceae</taxon>
        <taxon>Seminavis</taxon>
    </lineage>
</organism>
<dbReference type="InterPro" id="IPR050532">
    <property type="entry name" value="Globin-like_OT"/>
</dbReference>
<dbReference type="PANTHER" id="PTHR46458:SF1">
    <property type="entry name" value="GEO09476P1"/>
    <property type="match status" value="1"/>
</dbReference>
<keyword evidence="4" id="KW-0479">Metal-binding</keyword>
<dbReference type="InterPro" id="IPR009050">
    <property type="entry name" value="Globin-like_sf"/>
</dbReference>
<dbReference type="EMBL" id="CAICTM010000546">
    <property type="protein sequence ID" value="CAB9512644.1"/>
    <property type="molecule type" value="Genomic_DNA"/>
</dbReference>
<evidence type="ECO:0000256" key="2">
    <source>
        <dbReference type="ARBA" id="ARBA00022617"/>
    </source>
</evidence>
<dbReference type="GO" id="GO:0019825">
    <property type="term" value="F:oxygen binding"/>
    <property type="evidence" value="ECO:0007669"/>
    <property type="project" value="InterPro"/>
</dbReference>
<keyword evidence="9" id="KW-1185">Reference proteome</keyword>
<keyword evidence="2 6" id="KW-0349">Heme</keyword>
<dbReference type="InterPro" id="IPR000971">
    <property type="entry name" value="Globin"/>
</dbReference>
<evidence type="ECO:0000256" key="1">
    <source>
        <dbReference type="ARBA" id="ARBA00022448"/>
    </source>
</evidence>
<dbReference type="AlphaFoldDB" id="A0A9N8E6G3"/>
<name>A0A9N8E6G3_9STRA</name>
<reference evidence="8" key="1">
    <citation type="submission" date="2020-06" db="EMBL/GenBank/DDBJ databases">
        <authorList>
            <consortium name="Plant Systems Biology data submission"/>
        </authorList>
    </citation>
    <scope>NUCLEOTIDE SEQUENCE</scope>
    <source>
        <strain evidence="8">D6</strain>
    </source>
</reference>
<dbReference type="InterPro" id="IPR012292">
    <property type="entry name" value="Globin/Proto"/>
</dbReference>
<dbReference type="Proteomes" id="UP001153069">
    <property type="component" value="Unassembled WGS sequence"/>
</dbReference>
<dbReference type="Pfam" id="PF00042">
    <property type="entry name" value="Globin"/>
    <property type="match status" value="1"/>
</dbReference>
<dbReference type="GO" id="GO:0020037">
    <property type="term" value="F:heme binding"/>
    <property type="evidence" value="ECO:0007669"/>
    <property type="project" value="InterPro"/>
</dbReference>
<evidence type="ECO:0000256" key="4">
    <source>
        <dbReference type="ARBA" id="ARBA00022723"/>
    </source>
</evidence>
<protein>
    <submittedName>
        <fullName evidence="8">Globin</fullName>
    </submittedName>
</protein>
<evidence type="ECO:0000256" key="5">
    <source>
        <dbReference type="ARBA" id="ARBA00023004"/>
    </source>
</evidence>
<evidence type="ECO:0000313" key="9">
    <source>
        <dbReference type="Proteomes" id="UP001153069"/>
    </source>
</evidence>
<dbReference type="GO" id="GO:0005344">
    <property type="term" value="F:oxygen carrier activity"/>
    <property type="evidence" value="ECO:0007669"/>
    <property type="project" value="UniProtKB-KW"/>
</dbReference>
<gene>
    <name evidence="8" type="ORF">SEMRO_547_G164240.1</name>
</gene>
<dbReference type="GO" id="GO:0046872">
    <property type="term" value="F:metal ion binding"/>
    <property type="evidence" value="ECO:0007669"/>
    <property type="project" value="UniProtKB-KW"/>
</dbReference>
<dbReference type="PANTHER" id="PTHR46458">
    <property type="entry name" value="BLR2807 PROTEIN"/>
    <property type="match status" value="1"/>
</dbReference>
<keyword evidence="5" id="KW-0408">Iron</keyword>
<evidence type="ECO:0000259" key="7">
    <source>
        <dbReference type="PROSITE" id="PS01033"/>
    </source>
</evidence>
<dbReference type="CDD" id="cd01040">
    <property type="entry name" value="Mb-like"/>
    <property type="match status" value="1"/>
</dbReference>
<evidence type="ECO:0000256" key="3">
    <source>
        <dbReference type="ARBA" id="ARBA00022621"/>
    </source>
</evidence>
<dbReference type="SUPFAM" id="SSF46458">
    <property type="entry name" value="Globin-like"/>
    <property type="match status" value="1"/>
</dbReference>
<dbReference type="PROSITE" id="PS01033">
    <property type="entry name" value="GLOBIN"/>
    <property type="match status" value="1"/>
</dbReference>
<keyword evidence="3 6" id="KW-0561">Oxygen transport</keyword>
<comment type="similarity">
    <text evidence="6">Belongs to the globin family.</text>
</comment>
<dbReference type="InterPro" id="IPR044399">
    <property type="entry name" value="Mb-like_M"/>
</dbReference>
<evidence type="ECO:0000313" key="8">
    <source>
        <dbReference type="EMBL" id="CAB9512644.1"/>
    </source>
</evidence>
<feature type="domain" description="Globin" evidence="7">
    <location>
        <begin position="9"/>
        <end position="161"/>
    </location>
</feature>
<comment type="caution">
    <text evidence="8">The sequence shown here is derived from an EMBL/GenBank/DDBJ whole genome shotgun (WGS) entry which is preliminary data.</text>
</comment>
<dbReference type="Gene3D" id="1.10.490.10">
    <property type="entry name" value="Globins"/>
    <property type="match status" value="1"/>
</dbReference>
<sequence>MSFNSLFDATSYFETVSEVSESWDLVKNTPNHSEILGTHLFRRMYETAPNDVIWKAYSFSREDVEEKSEKFLVFAKRFTRMLDVAVSMLGPDLDTLQEAMYDLGAMHERYEVMPHHYDLMGEALVYALEHVLEPHHYTPATKKAWKELYAFMAENMMEGASDLW</sequence>
<dbReference type="OrthoDB" id="436496at2759"/>
<accession>A0A9N8E6G3</accession>
<keyword evidence="1 6" id="KW-0813">Transport</keyword>